<dbReference type="AlphaFoldDB" id="R9GVK7"/>
<dbReference type="OrthoDB" id="773376at2"/>
<gene>
    <name evidence="2" type="ORF">ADIARSV_1074</name>
</gene>
<dbReference type="eggNOG" id="ENOG5033NTR">
    <property type="taxonomic scope" value="Bacteria"/>
</dbReference>
<accession>R9GVK7</accession>
<sequence>MHGISKSRHEHLHNALLQMEELLASNGRDSGFSQQAVDYNLELEAMYQNYEQLLKELSRQITAYEILYSEVKVQFLGKKLKELKKRIQAEKPAYLVLQASIKLAYCT</sequence>
<dbReference type="RefSeq" id="WP_016194318.1">
    <property type="nucleotide sequence ID" value="NZ_AQPN01000043.1"/>
</dbReference>
<dbReference type="STRING" id="1150600.ADIARSV_1074"/>
<feature type="coiled-coil region" evidence="1">
    <location>
        <begin position="36"/>
        <end position="74"/>
    </location>
</feature>
<keyword evidence="1" id="KW-0175">Coiled coil</keyword>
<comment type="caution">
    <text evidence="2">The sequence shown here is derived from an EMBL/GenBank/DDBJ whole genome shotgun (WGS) entry which is preliminary data.</text>
</comment>
<reference evidence="2 3" key="1">
    <citation type="journal article" date="2013" name="Genome Announc.">
        <title>Draft Genome Sequence of Arcticibacter svalbardensis Strain MN12-7T, a Member of the Family Sphingobacteriaceae Isolated from an Arctic Soil Sample.</title>
        <authorList>
            <person name="Shivaji S."/>
            <person name="Ara S."/>
            <person name="Prasad S."/>
            <person name="Manasa B.P."/>
            <person name="Begum Z."/>
            <person name="Singh A."/>
            <person name="Kumar Pinnaka A."/>
        </authorList>
    </citation>
    <scope>NUCLEOTIDE SEQUENCE [LARGE SCALE GENOMIC DNA]</scope>
    <source>
        <strain evidence="2 3">MN12-7</strain>
    </source>
</reference>
<dbReference type="EMBL" id="AQPN01000043">
    <property type="protein sequence ID" value="EOR95761.1"/>
    <property type="molecule type" value="Genomic_DNA"/>
</dbReference>
<keyword evidence="3" id="KW-1185">Reference proteome</keyword>
<evidence type="ECO:0000313" key="2">
    <source>
        <dbReference type="EMBL" id="EOR95761.1"/>
    </source>
</evidence>
<proteinExistence type="predicted"/>
<name>R9GVK7_9SPHI</name>
<protein>
    <submittedName>
        <fullName evidence="2">Uncharacterized protein</fullName>
    </submittedName>
</protein>
<evidence type="ECO:0000313" key="3">
    <source>
        <dbReference type="Proteomes" id="UP000014174"/>
    </source>
</evidence>
<evidence type="ECO:0000256" key="1">
    <source>
        <dbReference type="SAM" id="Coils"/>
    </source>
</evidence>
<dbReference type="Proteomes" id="UP000014174">
    <property type="component" value="Unassembled WGS sequence"/>
</dbReference>
<organism evidence="2 3">
    <name type="scientific">Arcticibacter svalbardensis MN12-7</name>
    <dbReference type="NCBI Taxonomy" id="1150600"/>
    <lineage>
        <taxon>Bacteria</taxon>
        <taxon>Pseudomonadati</taxon>
        <taxon>Bacteroidota</taxon>
        <taxon>Sphingobacteriia</taxon>
        <taxon>Sphingobacteriales</taxon>
        <taxon>Sphingobacteriaceae</taxon>
        <taxon>Arcticibacter</taxon>
    </lineage>
</organism>